<proteinExistence type="predicted"/>
<dbReference type="CDD" id="cd23422">
    <property type="entry name" value="beta-trefoil_Ricin_MPL_CNL"/>
    <property type="match status" value="1"/>
</dbReference>
<dbReference type="Pfam" id="PF14200">
    <property type="entry name" value="RicinB_lectin_2"/>
    <property type="match status" value="1"/>
</dbReference>
<reference evidence="2" key="1">
    <citation type="journal article" date="2019" name="Environ. Microbiol.">
        <title>Fungal ecological strategies reflected in gene transcription - a case study of two litter decomposers.</title>
        <authorList>
            <person name="Barbi F."/>
            <person name="Kohler A."/>
            <person name="Barry K."/>
            <person name="Baskaran P."/>
            <person name="Daum C."/>
            <person name="Fauchery L."/>
            <person name="Ihrmark K."/>
            <person name="Kuo A."/>
            <person name="LaButti K."/>
            <person name="Lipzen A."/>
            <person name="Morin E."/>
            <person name="Grigoriev I.V."/>
            <person name="Henrissat B."/>
            <person name="Lindahl B."/>
            <person name="Martin F."/>
        </authorList>
    </citation>
    <scope>NUCLEOTIDE SEQUENCE</scope>
    <source>
        <strain evidence="2">JB14</strain>
    </source>
</reference>
<keyword evidence="3" id="KW-1185">Reference proteome</keyword>
<evidence type="ECO:0000313" key="3">
    <source>
        <dbReference type="Proteomes" id="UP000799118"/>
    </source>
</evidence>
<sequence>MSVGLVQHTIPQLKVKPGTYRLINIQSNTALDLSAGDGRSFSGTFLLSQIASCTNLRFSGWTKHNNLNQHFIFTPLGHGGGYVIQNAWNGSFATVEDGICTGVPVVASAFPATWVLEECPQWLRGERTTSRDVDGSYRCFRIRWPNSRYVIDLEGYGCDKDGTRIQLAHEQNPIHPCQVWQFEEVLCTSSSSERIANATPLLKDAEDGDDEFYDASDDDEFSLIQRVLPNVEANIGYMGECDERTIRTTTTTSITTMHAVEKTRM</sequence>
<dbReference type="Proteomes" id="UP000799118">
    <property type="component" value="Unassembled WGS sequence"/>
</dbReference>
<dbReference type="InterPro" id="IPR035992">
    <property type="entry name" value="Ricin_B-like_lectins"/>
</dbReference>
<organism evidence="2 3">
    <name type="scientific">Gymnopus androsaceus JB14</name>
    <dbReference type="NCBI Taxonomy" id="1447944"/>
    <lineage>
        <taxon>Eukaryota</taxon>
        <taxon>Fungi</taxon>
        <taxon>Dikarya</taxon>
        <taxon>Basidiomycota</taxon>
        <taxon>Agaricomycotina</taxon>
        <taxon>Agaricomycetes</taxon>
        <taxon>Agaricomycetidae</taxon>
        <taxon>Agaricales</taxon>
        <taxon>Marasmiineae</taxon>
        <taxon>Omphalotaceae</taxon>
        <taxon>Gymnopus</taxon>
    </lineage>
</organism>
<feature type="domain" description="Ricin B lectin" evidence="1">
    <location>
        <begin position="14"/>
        <end position="96"/>
    </location>
</feature>
<evidence type="ECO:0000313" key="2">
    <source>
        <dbReference type="EMBL" id="KAE9390949.1"/>
    </source>
</evidence>
<dbReference type="OrthoDB" id="3228793at2759"/>
<dbReference type="SUPFAM" id="SSF50370">
    <property type="entry name" value="Ricin B-like lectins"/>
    <property type="match status" value="1"/>
</dbReference>
<protein>
    <recommendedName>
        <fullName evidence="1">Ricin B lectin domain-containing protein</fullName>
    </recommendedName>
</protein>
<accession>A0A6A4GYI0</accession>
<dbReference type="AlphaFoldDB" id="A0A6A4GYI0"/>
<dbReference type="InterPro" id="IPR000772">
    <property type="entry name" value="Ricin_B_lectin"/>
</dbReference>
<dbReference type="Gene3D" id="2.80.10.50">
    <property type="match status" value="1"/>
</dbReference>
<gene>
    <name evidence="2" type="ORF">BT96DRAFT_832714</name>
</gene>
<evidence type="ECO:0000259" key="1">
    <source>
        <dbReference type="Pfam" id="PF14200"/>
    </source>
</evidence>
<dbReference type="EMBL" id="ML769640">
    <property type="protein sequence ID" value="KAE9390949.1"/>
    <property type="molecule type" value="Genomic_DNA"/>
</dbReference>
<name>A0A6A4GYI0_9AGAR</name>